<dbReference type="Pfam" id="PF13365">
    <property type="entry name" value="Trypsin_2"/>
    <property type="match status" value="1"/>
</dbReference>
<dbReference type="SUPFAM" id="SSF50156">
    <property type="entry name" value="PDZ domain-like"/>
    <property type="match status" value="1"/>
</dbReference>
<evidence type="ECO:0000259" key="5">
    <source>
        <dbReference type="PROSITE" id="PS50106"/>
    </source>
</evidence>
<evidence type="ECO:0000256" key="1">
    <source>
        <dbReference type="ARBA" id="ARBA00010541"/>
    </source>
</evidence>
<dbReference type="InterPro" id="IPR036034">
    <property type="entry name" value="PDZ_sf"/>
</dbReference>
<dbReference type="OrthoDB" id="9758917at2"/>
<evidence type="ECO:0000313" key="7">
    <source>
        <dbReference type="Proteomes" id="UP000287330"/>
    </source>
</evidence>
<comment type="caution">
    <text evidence="6">The sequence shown here is derived from an EMBL/GenBank/DDBJ whole genome shotgun (WGS) entry which is preliminary data.</text>
</comment>
<protein>
    <submittedName>
        <fullName evidence="6">Serine protease</fullName>
    </submittedName>
</protein>
<dbReference type="PANTHER" id="PTHR43343">
    <property type="entry name" value="PEPTIDASE S12"/>
    <property type="match status" value="1"/>
</dbReference>
<evidence type="ECO:0000256" key="4">
    <source>
        <dbReference type="SAM" id="Phobius"/>
    </source>
</evidence>
<evidence type="ECO:0000256" key="2">
    <source>
        <dbReference type="ARBA" id="ARBA00022670"/>
    </source>
</evidence>
<keyword evidence="4" id="KW-0812">Transmembrane</keyword>
<gene>
    <name evidence="6" type="ORF">CWE25_07135</name>
</gene>
<dbReference type="SMART" id="SM00228">
    <property type="entry name" value="PDZ"/>
    <property type="match status" value="1"/>
</dbReference>
<feature type="transmembrane region" description="Helical" evidence="4">
    <location>
        <begin position="12"/>
        <end position="32"/>
    </location>
</feature>
<dbReference type="Gene3D" id="2.40.10.10">
    <property type="entry name" value="Trypsin-like serine proteases"/>
    <property type="match status" value="2"/>
</dbReference>
<dbReference type="Gene3D" id="2.30.42.10">
    <property type="match status" value="1"/>
</dbReference>
<dbReference type="PANTHER" id="PTHR43343:SF3">
    <property type="entry name" value="PROTEASE DO-LIKE 8, CHLOROPLASTIC"/>
    <property type="match status" value="1"/>
</dbReference>
<feature type="domain" description="PDZ" evidence="5">
    <location>
        <begin position="255"/>
        <end position="338"/>
    </location>
</feature>
<keyword evidence="3" id="KW-0378">Hydrolase</keyword>
<keyword evidence="4" id="KW-1133">Transmembrane helix</keyword>
<name>A0A432Y2H3_9GAMM</name>
<comment type="similarity">
    <text evidence="1">Belongs to the peptidase S1C family.</text>
</comment>
<dbReference type="PROSITE" id="PS50106">
    <property type="entry name" value="PDZ"/>
    <property type="match status" value="1"/>
</dbReference>
<dbReference type="PRINTS" id="PR00834">
    <property type="entry name" value="PROTEASES2C"/>
</dbReference>
<keyword evidence="4" id="KW-0472">Membrane</keyword>
<dbReference type="InterPro" id="IPR043504">
    <property type="entry name" value="Peptidase_S1_PA_chymotrypsin"/>
</dbReference>
<evidence type="ECO:0000313" key="6">
    <source>
        <dbReference type="EMBL" id="RUO55144.1"/>
    </source>
</evidence>
<dbReference type="GO" id="GO:0004252">
    <property type="term" value="F:serine-type endopeptidase activity"/>
    <property type="evidence" value="ECO:0007669"/>
    <property type="project" value="InterPro"/>
</dbReference>
<proteinExistence type="inferred from homology"/>
<dbReference type="EMBL" id="PIPV01000004">
    <property type="protein sequence ID" value="RUO55144.1"/>
    <property type="molecule type" value="Genomic_DNA"/>
</dbReference>
<dbReference type="InterPro" id="IPR001940">
    <property type="entry name" value="Peptidase_S1C"/>
</dbReference>
<dbReference type="InterPro" id="IPR001478">
    <property type="entry name" value="PDZ"/>
</dbReference>
<evidence type="ECO:0000256" key="3">
    <source>
        <dbReference type="ARBA" id="ARBA00022801"/>
    </source>
</evidence>
<dbReference type="SUPFAM" id="SSF50494">
    <property type="entry name" value="Trypsin-like serine proteases"/>
    <property type="match status" value="1"/>
</dbReference>
<keyword evidence="2 6" id="KW-0645">Protease</keyword>
<dbReference type="InterPro" id="IPR051201">
    <property type="entry name" value="Chloro_Bact_Ser_Proteases"/>
</dbReference>
<accession>A0A432Y2H3</accession>
<dbReference type="InterPro" id="IPR009003">
    <property type="entry name" value="Peptidase_S1_PA"/>
</dbReference>
<dbReference type="RefSeq" id="WP_110574184.1">
    <property type="nucleotide sequence ID" value="NZ_PIPV01000004.1"/>
</dbReference>
<dbReference type="AlphaFoldDB" id="A0A432Y2H3"/>
<reference evidence="7" key="1">
    <citation type="journal article" date="2018" name="Front. Microbiol.">
        <title>Genome-Based Analysis Reveals the Taxonomy and Diversity of the Family Idiomarinaceae.</title>
        <authorList>
            <person name="Liu Y."/>
            <person name="Lai Q."/>
            <person name="Shao Z."/>
        </authorList>
    </citation>
    <scope>NUCLEOTIDE SEQUENCE [LARGE SCALE GENOMIC DNA]</scope>
    <source>
        <strain evidence="7">F23</strain>
    </source>
</reference>
<organism evidence="6 7">
    <name type="scientific">Idiomarina fontislapidosi</name>
    <dbReference type="NCBI Taxonomy" id="263723"/>
    <lineage>
        <taxon>Bacteria</taxon>
        <taxon>Pseudomonadati</taxon>
        <taxon>Pseudomonadota</taxon>
        <taxon>Gammaproteobacteria</taxon>
        <taxon>Alteromonadales</taxon>
        <taxon>Idiomarinaceae</taxon>
        <taxon>Idiomarina</taxon>
    </lineage>
</organism>
<dbReference type="Proteomes" id="UP000287330">
    <property type="component" value="Unassembled WGS sequence"/>
</dbReference>
<dbReference type="GO" id="GO:0006508">
    <property type="term" value="P:proteolysis"/>
    <property type="evidence" value="ECO:0007669"/>
    <property type="project" value="UniProtKB-KW"/>
</dbReference>
<sequence>MSTIKSLVRFLYQSVGLGLVVAAIIFLAQPYLNGGTTGQFNLTKSDEVASFNQAISRAAPAVVNIYSLGESERSRYSSQANSRLWRLGSGVIMNERGYIITANHVVENYDEIQVALQDGRRYEAQLIGNDTYTDLAVLKVEADNLPVIPTMGERPIKVGDIVFAIGNPYNIGQTITQGIISATGGRVGITGSAYSDLIQMDAVINQGASGGALINSKGELIGINNARFNSAFGDTVEGIYFATPYNTVNEIMQTLIAEGRVVRGYIGIQVNPNFNLQNAANGILVTLVEPNSPADQAGLKVNDLITQIGGSPIYSATEGMERVVKSRPGTQLEIEYVRGDETRTTTLTVGSARQIQ</sequence>
<dbReference type="Pfam" id="PF13180">
    <property type="entry name" value="PDZ_2"/>
    <property type="match status" value="1"/>
</dbReference>
<keyword evidence="7" id="KW-1185">Reference proteome</keyword>